<proteinExistence type="inferred from homology"/>
<dbReference type="AlphaFoldDB" id="A0A839N1L8"/>
<keyword evidence="2" id="KW-1003">Cell membrane</keyword>
<evidence type="ECO:0000256" key="3">
    <source>
        <dbReference type="ARBA" id="ARBA00022692"/>
    </source>
</evidence>
<dbReference type="PANTHER" id="PTHR30572">
    <property type="entry name" value="MEMBRANE COMPONENT OF TRANSPORTER-RELATED"/>
    <property type="match status" value="1"/>
</dbReference>
<evidence type="ECO:0000259" key="8">
    <source>
        <dbReference type="Pfam" id="PF02687"/>
    </source>
</evidence>
<organism evidence="9 10">
    <name type="scientific">Flexivirga oryzae</name>
    <dbReference type="NCBI Taxonomy" id="1794944"/>
    <lineage>
        <taxon>Bacteria</taxon>
        <taxon>Bacillati</taxon>
        <taxon>Actinomycetota</taxon>
        <taxon>Actinomycetes</taxon>
        <taxon>Micrococcales</taxon>
        <taxon>Dermacoccaceae</taxon>
        <taxon>Flexivirga</taxon>
    </lineage>
</organism>
<evidence type="ECO:0000256" key="4">
    <source>
        <dbReference type="ARBA" id="ARBA00022989"/>
    </source>
</evidence>
<dbReference type="PANTHER" id="PTHR30572:SF4">
    <property type="entry name" value="ABC TRANSPORTER PERMEASE YTRF"/>
    <property type="match status" value="1"/>
</dbReference>
<keyword evidence="5 7" id="KW-0472">Membrane</keyword>
<dbReference type="EMBL" id="JACHVQ010000001">
    <property type="protein sequence ID" value="MBB2890689.1"/>
    <property type="molecule type" value="Genomic_DNA"/>
</dbReference>
<evidence type="ECO:0000256" key="2">
    <source>
        <dbReference type="ARBA" id="ARBA00022475"/>
    </source>
</evidence>
<feature type="transmembrane region" description="Helical" evidence="7">
    <location>
        <begin position="762"/>
        <end position="786"/>
    </location>
</feature>
<dbReference type="Pfam" id="PF02687">
    <property type="entry name" value="FtsX"/>
    <property type="match status" value="2"/>
</dbReference>
<evidence type="ECO:0000313" key="10">
    <source>
        <dbReference type="Proteomes" id="UP000559182"/>
    </source>
</evidence>
<keyword evidence="4 7" id="KW-1133">Transmembrane helix</keyword>
<feature type="transmembrane region" description="Helical" evidence="7">
    <location>
        <begin position="418"/>
        <end position="438"/>
    </location>
</feature>
<evidence type="ECO:0000256" key="7">
    <source>
        <dbReference type="SAM" id="Phobius"/>
    </source>
</evidence>
<evidence type="ECO:0000256" key="5">
    <source>
        <dbReference type="ARBA" id="ARBA00023136"/>
    </source>
</evidence>
<feature type="transmembrane region" description="Helical" evidence="7">
    <location>
        <begin position="325"/>
        <end position="347"/>
    </location>
</feature>
<evidence type="ECO:0000256" key="1">
    <source>
        <dbReference type="ARBA" id="ARBA00004651"/>
    </source>
</evidence>
<keyword evidence="3 7" id="KW-0812">Transmembrane</keyword>
<evidence type="ECO:0000313" key="9">
    <source>
        <dbReference type="EMBL" id="MBB2890689.1"/>
    </source>
</evidence>
<feature type="transmembrane region" description="Helical" evidence="7">
    <location>
        <begin position="276"/>
        <end position="297"/>
    </location>
</feature>
<feature type="transmembrane region" description="Helical" evidence="7">
    <location>
        <begin position="497"/>
        <end position="517"/>
    </location>
</feature>
<dbReference type="GO" id="GO:0005886">
    <property type="term" value="C:plasma membrane"/>
    <property type="evidence" value="ECO:0007669"/>
    <property type="project" value="UniProtKB-SubCell"/>
</dbReference>
<feature type="transmembrane region" description="Helical" evidence="7">
    <location>
        <begin position="367"/>
        <end position="387"/>
    </location>
</feature>
<feature type="domain" description="ABC3 transporter permease C-terminal" evidence="8">
    <location>
        <begin position="712"/>
        <end position="827"/>
    </location>
</feature>
<comment type="caution">
    <text evidence="9">The sequence shown here is derived from an EMBL/GenBank/DDBJ whole genome shotgun (WGS) entry which is preliminary data.</text>
</comment>
<evidence type="ECO:0000256" key="6">
    <source>
        <dbReference type="ARBA" id="ARBA00038076"/>
    </source>
</evidence>
<reference evidence="9 10" key="1">
    <citation type="submission" date="2020-08" db="EMBL/GenBank/DDBJ databases">
        <title>Sequencing the genomes of 1000 actinobacteria strains.</title>
        <authorList>
            <person name="Klenk H.-P."/>
        </authorList>
    </citation>
    <scope>NUCLEOTIDE SEQUENCE [LARGE SCALE GENOMIC DNA]</scope>
    <source>
        <strain evidence="9 10">DSM 105369</strain>
    </source>
</reference>
<gene>
    <name evidence="9" type="ORF">FHU39_000673</name>
</gene>
<feature type="transmembrane region" description="Helical" evidence="7">
    <location>
        <begin position="450"/>
        <end position="476"/>
    </location>
</feature>
<accession>A0A839N1L8</accession>
<dbReference type="InterPro" id="IPR003838">
    <property type="entry name" value="ABC3_permease_C"/>
</dbReference>
<dbReference type="GO" id="GO:0022857">
    <property type="term" value="F:transmembrane transporter activity"/>
    <property type="evidence" value="ECO:0007669"/>
    <property type="project" value="TreeGrafter"/>
</dbReference>
<name>A0A839N1L8_9MICO</name>
<protein>
    <submittedName>
        <fullName evidence="9">Putative ABC transport system permease protein</fullName>
    </submittedName>
</protein>
<sequence length="837" mass="86314">MGLMLLLALSSLRRRKAAVVGAFLALFSAAAMVCSCGALLETGIHGTVAPQRYAGAPVVVTADQQVHWTKVKHKHGKTKTKTKSKALADRAWLAPSVGVRLNRISDAIVVPDRTFPAEIFIGTGRFIPGEGGRTVGHNWAAAQLTPYHLVAGRPPTKPRQVVVDAGLAHATGLDVGSTTGIQSTGAPGEYVVVGIAQPRNPVTDESAIFFSDVEAKTLAAHGGSVSAYGVFGVRPDRVRSALQGTAAQVATGDDRGTAEFPEATAARARLTSMGGAMGGTAVLVAGLVLVGIFSLSVQQRHRELALLRAVGATPRQVRRLIGREALVLGLAAATPGALLGLPLAAAIRAEFVSAGAVPGTVTLTRGPLPVMGAVLVTVLAAVVAARISARRISRIRPVEALAESAVERGRVGTVRVTAGLLCAAGAGAVSAVLTHLHTEPAATPVTYLAVLLWLFAAGLLGPILARAAVAVLGVPAHLSPVGGYLAVQNSRLRSRRLAAVMTPLALLIGMTSTILFVPATLTSAARSQLGAGLHADRVVASSGPGVADRVVDRLRRTAGVSAAVPVTRSTIWVGRDKRSAEGIGRHGVDQVMDPDVTSGSLAALRPGTIAMSDRAADGRHLGDIVRVTLGDGTKATYRLVATYRRGLAFGDTLLPFTTLRRHQDDPLATAVLVRGAVDPTIVRDTPGLRVETGAAYLRSVDDRGWGNAAVDFVFVVLIVVFSSIATINTLALATMARSRELSLLRLVGATIRQVRGLLRWELAFVLALAAAVGGGAAYVVLCGFSTGMTGSSTPTIEPVVLCLLLLGAVATAAVATFVPAAILLRRNAAAEVATRGG</sequence>
<comment type="subcellular location">
    <subcellularLocation>
        <location evidence="1">Cell membrane</location>
        <topology evidence="1">Multi-pass membrane protein</topology>
    </subcellularLocation>
</comment>
<feature type="transmembrane region" description="Helical" evidence="7">
    <location>
        <begin position="798"/>
        <end position="824"/>
    </location>
</feature>
<keyword evidence="10" id="KW-1185">Reference proteome</keyword>
<dbReference type="InterPro" id="IPR050250">
    <property type="entry name" value="Macrolide_Exporter_MacB"/>
</dbReference>
<comment type="similarity">
    <text evidence="6">Belongs to the ABC-4 integral membrane protein family.</text>
</comment>
<feature type="domain" description="ABC3 transporter permease C-terminal" evidence="8">
    <location>
        <begin position="278"/>
        <end position="396"/>
    </location>
</feature>
<feature type="transmembrane region" description="Helical" evidence="7">
    <location>
        <begin position="712"/>
        <end position="736"/>
    </location>
</feature>
<dbReference type="Proteomes" id="UP000559182">
    <property type="component" value="Unassembled WGS sequence"/>
</dbReference>